<evidence type="ECO:0000313" key="2">
    <source>
        <dbReference type="EMBL" id="GJQ11659.1"/>
    </source>
</evidence>
<dbReference type="EMBL" id="BQMJ01000026">
    <property type="protein sequence ID" value="GJQ11659.1"/>
    <property type="molecule type" value="Genomic_DNA"/>
</dbReference>
<reference evidence="2" key="2">
    <citation type="submission" date="2022-01" db="EMBL/GenBank/DDBJ databases">
        <authorList>
            <person name="Hirooka S."/>
            <person name="Miyagishima S.Y."/>
        </authorList>
    </citation>
    <scope>NUCLEOTIDE SEQUENCE</scope>
    <source>
        <strain evidence="2">NBRC 102759</strain>
    </source>
</reference>
<organism evidence="2 3">
    <name type="scientific">Galdieria partita</name>
    <dbReference type="NCBI Taxonomy" id="83374"/>
    <lineage>
        <taxon>Eukaryota</taxon>
        <taxon>Rhodophyta</taxon>
        <taxon>Bangiophyceae</taxon>
        <taxon>Galdieriales</taxon>
        <taxon>Galdieriaceae</taxon>
        <taxon>Galdieria</taxon>
    </lineage>
</organism>
<gene>
    <name evidence="2" type="ORF">GpartN1_g3450.t1</name>
</gene>
<feature type="region of interest" description="Disordered" evidence="1">
    <location>
        <begin position="163"/>
        <end position="207"/>
    </location>
</feature>
<feature type="compositionally biased region" description="Polar residues" evidence="1">
    <location>
        <begin position="92"/>
        <end position="109"/>
    </location>
</feature>
<feature type="region of interest" description="Disordered" evidence="1">
    <location>
        <begin position="89"/>
        <end position="134"/>
    </location>
</feature>
<comment type="caution">
    <text evidence="2">The sequence shown here is derived from an EMBL/GenBank/DDBJ whole genome shotgun (WGS) entry which is preliminary data.</text>
</comment>
<evidence type="ECO:0000313" key="3">
    <source>
        <dbReference type="Proteomes" id="UP001061958"/>
    </source>
</evidence>
<dbReference type="Proteomes" id="UP001061958">
    <property type="component" value="Unassembled WGS sequence"/>
</dbReference>
<feature type="compositionally biased region" description="Basic and acidic residues" evidence="1">
    <location>
        <begin position="189"/>
        <end position="203"/>
    </location>
</feature>
<evidence type="ECO:0000256" key="1">
    <source>
        <dbReference type="SAM" id="MobiDB-lite"/>
    </source>
</evidence>
<proteinExistence type="predicted"/>
<accession>A0A9C7PWU6</accession>
<protein>
    <submittedName>
        <fullName evidence="2">Uncharacterized protein</fullName>
    </submittedName>
</protein>
<keyword evidence="3" id="KW-1185">Reference proteome</keyword>
<sequence length="236" mass="25947">MSRTYPTNETSIMRIPASVINPKTNCPIRTDAAVFLALTETEKREAIEEELRDPKTTVNPLTNRAIKLCGKTAQRLRAQGLLPRLREEHISHVSSQSPEPSEHSTTYRADSSHRVRSNPPPHQNGTVRTVKDIRIPPVSNGVELIDSENSSPVTVERHVAHHEVRLESSDPTSPVTPEENVHSPAVESNEARNHPGPVRRLDFDSNSSVERASLAPSSKNVSTSSEDVACGCCSLM</sequence>
<dbReference type="OrthoDB" id="10531018at2759"/>
<name>A0A9C7PWU6_9RHOD</name>
<reference evidence="2" key="1">
    <citation type="journal article" date="2022" name="Proc. Natl. Acad. Sci. U.S.A.">
        <title>Life cycle and functional genomics of the unicellular red alga Galdieria for elucidating algal and plant evolution and industrial use.</title>
        <authorList>
            <person name="Hirooka S."/>
            <person name="Itabashi T."/>
            <person name="Ichinose T.M."/>
            <person name="Onuma R."/>
            <person name="Fujiwara T."/>
            <person name="Yamashita S."/>
            <person name="Jong L.W."/>
            <person name="Tomita R."/>
            <person name="Iwane A.H."/>
            <person name="Miyagishima S.Y."/>
        </authorList>
    </citation>
    <scope>NUCLEOTIDE SEQUENCE</scope>
    <source>
        <strain evidence="2">NBRC 102759</strain>
    </source>
</reference>
<dbReference type="AlphaFoldDB" id="A0A9C7PWU6"/>